<feature type="non-terminal residue" evidence="1">
    <location>
        <position position="126"/>
    </location>
</feature>
<dbReference type="EMBL" id="BTSY01000001">
    <property type="protein sequence ID" value="GMT09374.1"/>
    <property type="molecule type" value="Genomic_DNA"/>
</dbReference>
<evidence type="ECO:0000313" key="1">
    <source>
        <dbReference type="EMBL" id="GMT09374.1"/>
    </source>
</evidence>
<dbReference type="AlphaFoldDB" id="A0AAV5UST7"/>
<keyword evidence="2" id="KW-1185">Reference proteome</keyword>
<accession>A0AAV5UST7</accession>
<gene>
    <name evidence="1" type="ORF">PFISCL1PPCAC_671</name>
</gene>
<proteinExistence type="predicted"/>
<sequence length="126" mass="14384">MADEEETLDFRRQWFGAIPNSSSGTYCFQTDDGTILHFDTTQKRLFVITDGDEVVAILPAGETKPLGMIENSLFLLEKNSKIHKATFQPPLTIRVEFVRNLEKDEKHQFGTLFICSQKVQWAVMEG</sequence>
<evidence type="ECO:0000313" key="2">
    <source>
        <dbReference type="Proteomes" id="UP001432322"/>
    </source>
</evidence>
<comment type="caution">
    <text evidence="1">The sequence shown here is derived from an EMBL/GenBank/DDBJ whole genome shotgun (WGS) entry which is preliminary data.</text>
</comment>
<protein>
    <submittedName>
        <fullName evidence="1">Uncharacterized protein</fullName>
    </submittedName>
</protein>
<reference evidence="1" key="1">
    <citation type="submission" date="2023-10" db="EMBL/GenBank/DDBJ databases">
        <title>Genome assembly of Pristionchus species.</title>
        <authorList>
            <person name="Yoshida K."/>
            <person name="Sommer R.J."/>
        </authorList>
    </citation>
    <scope>NUCLEOTIDE SEQUENCE</scope>
    <source>
        <strain evidence="1">RS5133</strain>
    </source>
</reference>
<name>A0AAV5UST7_9BILA</name>
<dbReference type="Proteomes" id="UP001432322">
    <property type="component" value="Unassembled WGS sequence"/>
</dbReference>
<organism evidence="1 2">
    <name type="scientific">Pristionchus fissidentatus</name>
    <dbReference type="NCBI Taxonomy" id="1538716"/>
    <lineage>
        <taxon>Eukaryota</taxon>
        <taxon>Metazoa</taxon>
        <taxon>Ecdysozoa</taxon>
        <taxon>Nematoda</taxon>
        <taxon>Chromadorea</taxon>
        <taxon>Rhabditida</taxon>
        <taxon>Rhabditina</taxon>
        <taxon>Diplogasteromorpha</taxon>
        <taxon>Diplogasteroidea</taxon>
        <taxon>Neodiplogasteridae</taxon>
        <taxon>Pristionchus</taxon>
    </lineage>
</organism>